<dbReference type="PANTHER" id="PTHR43343:SF3">
    <property type="entry name" value="PROTEASE DO-LIKE 8, CHLOROPLASTIC"/>
    <property type="match status" value="1"/>
</dbReference>
<dbReference type="Pfam" id="PF13365">
    <property type="entry name" value="Trypsin_2"/>
    <property type="match status" value="1"/>
</dbReference>
<dbReference type="PROSITE" id="PS50106">
    <property type="entry name" value="PDZ"/>
    <property type="match status" value="1"/>
</dbReference>
<evidence type="ECO:0000259" key="3">
    <source>
        <dbReference type="PROSITE" id="PS50106"/>
    </source>
</evidence>
<dbReference type="EMBL" id="JAGEOK010000023">
    <property type="protein sequence ID" value="MBO2442064.1"/>
    <property type="molecule type" value="Genomic_DNA"/>
</dbReference>
<proteinExistence type="predicted"/>
<dbReference type="InterPro" id="IPR051201">
    <property type="entry name" value="Chloro_Bact_Ser_Proteases"/>
</dbReference>
<evidence type="ECO:0000313" key="4">
    <source>
        <dbReference type="EMBL" id="MBO2442064.1"/>
    </source>
</evidence>
<dbReference type="RefSeq" id="WP_208270400.1">
    <property type="nucleotide sequence ID" value="NZ_BAAAGM010000066.1"/>
</dbReference>
<evidence type="ECO:0000256" key="1">
    <source>
        <dbReference type="ARBA" id="ARBA00022670"/>
    </source>
</evidence>
<protein>
    <submittedName>
        <fullName evidence="4">Trypsin-like peptidase domain-containing protein</fullName>
    </submittedName>
</protein>
<reference evidence="4 5" key="1">
    <citation type="submission" date="2021-03" db="EMBL/GenBank/DDBJ databases">
        <authorList>
            <person name="Kanchanasin P."/>
            <person name="Saeng-In P."/>
            <person name="Phongsopitanun W."/>
            <person name="Yuki M."/>
            <person name="Kudo T."/>
            <person name="Ohkuma M."/>
            <person name="Tanasupawat S."/>
        </authorList>
    </citation>
    <scope>NUCLEOTIDE SEQUENCE [LARGE SCALE GENOMIC DNA]</scope>
    <source>
        <strain evidence="4 5">L46</strain>
    </source>
</reference>
<dbReference type="InterPro" id="IPR001940">
    <property type="entry name" value="Peptidase_S1C"/>
</dbReference>
<dbReference type="InterPro" id="IPR036034">
    <property type="entry name" value="PDZ_sf"/>
</dbReference>
<dbReference type="SMART" id="SM00228">
    <property type="entry name" value="PDZ"/>
    <property type="match status" value="1"/>
</dbReference>
<accession>A0ABS3R755</accession>
<keyword evidence="2" id="KW-0378">Hydrolase</keyword>
<dbReference type="SUPFAM" id="SSF50156">
    <property type="entry name" value="PDZ domain-like"/>
    <property type="match status" value="1"/>
</dbReference>
<dbReference type="Proteomes" id="UP000666915">
    <property type="component" value="Unassembled WGS sequence"/>
</dbReference>
<dbReference type="Gene3D" id="2.30.42.10">
    <property type="match status" value="1"/>
</dbReference>
<dbReference type="InterPro" id="IPR001478">
    <property type="entry name" value="PDZ"/>
</dbReference>
<organism evidence="4 5">
    <name type="scientific">Actinomadura nitritigenes</name>
    <dbReference type="NCBI Taxonomy" id="134602"/>
    <lineage>
        <taxon>Bacteria</taxon>
        <taxon>Bacillati</taxon>
        <taxon>Actinomycetota</taxon>
        <taxon>Actinomycetes</taxon>
        <taxon>Streptosporangiales</taxon>
        <taxon>Thermomonosporaceae</taxon>
        <taxon>Actinomadura</taxon>
    </lineage>
</organism>
<dbReference type="Gene3D" id="2.40.10.120">
    <property type="match status" value="1"/>
</dbReference>
<evidence type="ECO:0000313" key="5">
    <source>
        <dbReference type="Proteomes" id="UP000666915"/>
    </source>
</evidence>
<feature type="domain" description="PDZ" evidence="3">
    <location>
        <begin position="216"/>
        <end position="292"/>
    </location>
</feature>
<evidence type="ECO:0000256" key="2">
    <source>
        <dbReference type="ARBA" id="ARBA00022801"/>
    </source>
</evidence>
<dbReference type="Pfam" id="PF13180">
    <property type="entry name" value="PDZ_2"/>
    <property type="match status" value="1"/>
</dbReference>
<dbReference type="InterPro" id="IPR009003">
    <property type="entry name" value="Peptidase_S1_PA"/>
</dbReference>
<gene>
    <name evidence="4" type="ORF">J4557_31525</name>
</gene>
<comment type="caution">
    <text evidence="4">The sequence shown here is derived from an EMBL/GenBank/DDBJ whole genome shotgun (WGS) entry which is preliminary data.</text>
</comment>
<dbReference type="PRINTS" id="PR00834">
    <property type="entry name" value="PROTEASES2C"/>
</dbReference>
<dbReference type="SUPFAM" id="SSF50494">
    <property type="entry name" value="Trypsin-like serine proteases"/>
    <property type="match status" value="1"/>
</dbReference>
<keyword evidence="1" id="KW-0645">Protease</keyword>
<name>A0ABS3R755_9ACTN</name>
<dbReference type="PANTHER" id="PTHR43343">
    <property type="entry name" value="PEPTIDASE S12"/>
    <property type="match status" value="1"/>
</dbReference>
<sequence length="328" mass="32870">MSPEPRQSARPPDDDGPAADALDAYSAAVSAVARELTPRVAALRVRHRRGEGAGSAVVFTGDGFLLTNAHVVGTAAGGQAAFADGSTADFTVVGTDPLSDLAVVRADGDVPGPATLGDSDRLVVGQLVVAVGNPLGLAGSVTAGVVSALGRSLPARSGGTARVIEDVIQTDAALNPGNSGGALADSRGRVVGINTAVAGAGLGLAVPINTTTRRIIAALMRDGRVRRAYLGLVAAPVPVPAALRARTGQDGALRVAEVVPASPADRAGLRRGDLVLTAGGQPVSHAQSLQRLMFADAIGRPLPITVVRNGAMVDVIAEPTELTDTEPA</sequence>
<keyword evidence="5" id="KW-1185">Reference proteome</keyword>